<name>A0A538U488_UNCEI</name>
<sequence>MKTALITGITGQDGHYLSRLLQSKGYRVVGAVPPALGPVDSETLELPSAVALRPCDVTDSLTVSSIVAELRPDEVYHLAALSDVASCTHQPALGFETNCLGTLHILEAIKRHSRGSRFVLGSSGAIFGYADPPQDESTPFEAVNLYGVTKLSAHVTTRVYRENDGLFACSAILFNHESPRRPATFVTRKISRGVAAILRGESHELTLGNLDAQRDWGFAPDYVQAMWLMLQHREPQDFVVATGVGHTVRDFAREAFASVGLDWQDYVRLDESLLRPADRERLQGNPARAERVLGWTRTVGFSELAKLMVEADAQRARVDSEPTTSIGLTGRLSSDRSSR</sequence>
<dbReference type="Gene3D" id="3.90.25.10">
    <property type="entry name" value="UDP-galactose 4-epimerase, domain 1"/>
    <property type="match status" value="1"/>
</dbReference>
<dbReference type="CDD" id="cd05260">
    <property type="entry name" value="GDP_MD_SDR_e"/>
    <property type="match status" value="1"/>
</dbReference>
<dbReference type="GO" id="GO:0042351">
    <property type="term" value="P:'de novo' GDP-L-fucose biosynthetic process"/>
    <property type="evidence" value="ECO:0007669"/>
    <property type="project" value="TreeGrafter"/>
</dbReference>
<comment type="similarity">
    <text evidence="3">Belongs to the NAD(P)-dependent epimerase/dehydratase family. GDP-mannose 4,6-dehydratase subfamily.</text>
</comment>
<evidence type="ECO:0000256" key="4">
    <source>
        <dbReference type="ARBA" id="ARBA00011989"/>
    </source>
</evidence>
<feature type="domain" description="NAD(P)-binding" evidence="8">
    <location>
        <begin position="5"/>
        <end position="308"/>
    </location>
</feature>
<comment type="catalytic activity">
    <reaction evidence="1">
        <text>GDP-alpha-D-mannose = GDP-4-dehydro-alpha-D-rhamnose + H2O</text>
        <dbReference type="Rhea" id="RHEA:23820"/>
        <dbReference type="ChEBI" id="CHEBI:15377"/>
        <dbReference type="ChEBI" id="CHEBI:57527"/>
        <dbReference type="ChEBI" id="CHEBI:57964"/>
        <dbReference type="EC" id="4.2.1.47"/>
    </reaction>
</comment>
<dbReference type="PANTHER" id="PTHR43715:SF1">
    <property type="entry name" value="GDP-MANNOSE 4,6 DEHYDRATASE"/>
    <property type="match status" value="1"/>
</dbReference>
<dbReference type="AlphaFoldDB" id="A0A538U488"/>
<evidence type="ECO:0000256" key="7">
    <source>
        <dbReference type="SAM" id="MobiDB-lite"/>
    </source>
</evidence>
<evidence type="ECO:0000256" key="3">
    <source>
        <dbReference type="ARBA" id="ARBA00009263"/>
    </source>
</evidence>
<dbReference type="InterPro" id="IPR036291">
    <property type="entry name" value="NAD(P)-bd_dom_sf"/>
</dbReference>
<evidence type="ECO:0000256" key="2">
    <source>
        <dbReference type="ARBA" id="ARBA00001937"/>
    </source>
</evidence>
<comment type="cofactor">
    <cofactor evidence="2">
        <name>NADP(+)</name>
        <dbReference type="ChEBI" id="CHEBI:58349"/>
    </cofactor>
</comment>
<protein>
    <recommendedName>
        <fullName evidence="4">GDP-mannose 4,6-dehydratase</fullName>
        <ecNumber evidence="4">4.2.1.47</ecNumber>
    </recommendedName>
</protein>
<gene>
    <name evidence="9" type="ORF">E6K80_08195</name>
</gene>
<dbReference type="GO" id="GO:0008446">
    <property type="term" value="F:GDP-mannose 4,6-dehydratase activity"/>
    <property type="evidence" value="ECO:0007669"/>
    <property type="project" value="UniProtKB-EC"/>
</dbReference>
<organism evidence="9 10">
    <name type="scientific">Eiseniibacteriota bacterium</name>
    <dbReference type="NCBI Taxonomy" id="2212470"/>
    <lineage>
        <taxon>Bacteria</taxon>
        <taxon>Candidatus Eiseniibacteriota</taxon>
    </lineage>
</organism>
<evidence type="ECO:0000256" key="1">
    <source>
        <dbReference type="ARBA" id="ARBA00000188"/>
    </source>
</evidence>
<dbReference type="SUPFAM" id="SSF51735">
    <property type="entry name" value="NAD(P)-binding Rossmann-fold domains"/>
    <property type="match status" value="1"/>
</dbReference>
<dbReference type="PANTHER" id="PTHR43715">
    <property type="entry name" value="GDP-MANNOSE 4,6-DEHYDRATASE"/>
    <property type="match status" value="1"/>
</dbReference>
<dbReference type="InterPro" id="IPR016040">
    <property type="entry name" value="NAD(P)-bd_dom"/>
</dbReference>
<comment type="function">
    <text evidence="6">Catalyzes the conversion of GDP-D-mannose to GDP-4-dehydro-6-deoxy-D-mannose.</text>
</comment>
<feature type="region of interest" description="Disordered" evidence="7">
    <location>
        <begin position="318"/>
        <end position="339"/>
    </location>
</feature>
<dbReference type="Gene3D" id="3.40.50.720">
    <property type="entry name" value="NAD(P)-binding Rossmann-like Domain"/>
    <property type="match status" value="1"/>
</dbReference>
<dbReference type="InterPro" id="IPR006368">
    <property type="entry name" value="GDP_Man_deHydtase"/>
</dbReference>
<comment type="caution">
    <text evidence="9">The sequence shown here is derived from an EMBL/GenBank/DDBJ whole genome shotgun (WGS) entry which is preliminary data.</text>
</comment>
<dbReference type="EMBL" id="VBPA01000196">
    <property type="protein sequence ID" value="TMQ70539.1"/>
    <property type="molecule type" value="Genomic_DNA"/>
</dbReference>
<dbReference type="EC" id="4.2.1.47" evidence="4"/>
<dbReference type="Pfam" id="PF16363">
    <property type="entry name" value="GDP_Man_Dehyd"/>
    <property type="match status" value="1"/>
</dbReference>
<evidence type="ECO:0000259" key="8">
    <source>
        <dbReference type="Pfam" id="PF16363"/>
    </source>
</evidence>
<keyword evidence="5" id="KW-0456">Lyase</keyword>
<evidence type="ECO:0000256" key="5">
    <source>
        <dbReference type="ARBA" id="ARBA00023239"/>
    </source>
</evidence>
<evidence type="ECO:0000256" key="6">
    <source>
        <dbReference type="ARBA" id="ARBA00059383"/>
    </source>
</evidence>
<dbReference type="Proteomes" id="UP000319836">
    <property type="component" value="Unassembled WGS sequence"/>
</dbReference>
<reference evidence="9 10" key="1">
    <citation type="journal article" date="2019" name="Nat. Microbiol.">
        <title>Mediterranean grassland soil C-N compound turnover is dependent on rainfall and depth, and is mediated by genomically divergent microorganisms.</title>
        <authorList>
            <person name="Diamond S."/>
            <person name="Andeer P.F."/>
            <person name="Li Z."/>
            <person name="Crits-Christoph A."/>
            <person name="Burstein D."/>
            <person name="Anantharaman K."/>
            <person name="Lane K.R."/>
            <person name="Thomas B.C."/>
            <person name="Pan C."/>
            <person name="Northen T.R."/>
            <person name="Banfield J.F."/>
        </authorList>
    </citation>
    <scope>NUCLEOTIDE SEQUENCE [LARGE SCALE GENOMIC DNA]</scope>
    <source>
        <strain evidence="9">WS_10</strain>
    </source>
</reference>
<proteinExistence type="inferred from homology"/>
<accession>A0A538U488</accession>
<evidence type="ECO:0000313" key="10">
    <source>
        <dbReference type="Proteomes" id="UP000319836"/>
    </source>
</evidence>
<evidence type="ECO:0000313" key="9">
    <source>
        <dbReference type="EMBL" id="TMQ70539.1"/>
    </source>
</evidence>
<dbReference type="FunFam" id="3.40.50.720:FF:000924">
    <property type="entry name" value="GDP-mannose 4,6 dehydratase"/>
    <property type="match status" value="1"/>
</dbReference>